<evidence type="ECO:0000256" key="4">
    <source>
        <dbReference type="ARBA" id="ARBA00022475"/>
    </source>
</evidence>
<dbReference type="RefSeq" id="WP_068999825.1">
    <property type="nucleotide sequence ID" value="NZ_MDTQ01000001.1"/>
</dbReference>
<evidence type="ECO:0000256" key="8">
    <source>
        <dbReference type="ARBA" id="ARBA00022989"/>
    </source>
</evidence>
<evidence type="ECO:0000313" key="14">
    <source>
        <dbReference type="Proteomes" id="UP000094291"/>
    </source>
</evidence>
<evidence type="ECO:0000256" key="1">
    <source>
        <dbReference type="ARBA" id="ARBA00004651"/>
    </source>
</evidence>
<evidence type="ECO:0000256" key="7">
    <source>
        <dbReference type="ARBA" id="ARBA00022903"/>
    </source>
</evidence>
<dbReference type="PANTHER" id="PTHR30413">
    <property type="entry name" value="INNER MEMBRANE TRANSPORT PERMEASE"/>
    <property type="match status" value="1"/>
</dbReference>
<comment type="similarity">
    <text evidence="2 11">Belongs to the ABC-2 integral membrane protein family.</text>
</comment>
<organism evidence="13 14">
    <name type="scientific">Terasakiispira papahanaumokuakeensis</name>
    <dbReference type="NCBI Taxonomy" id="197479"/>
    <lineage>
        <taxon>Bacteria</taxon>
        <taxon>Pseudomonadati</taxon>
        <taxon>Pseudomonadota</taxon>
        <taxon>Gammaproteobacteria</taxon>
        <taxon>Oceanospirillales</taxon>
        <taxon>Terasakiispira</taxon>
    </lineage>
</organism>
<keyword evidence="8 11" id="KW-1133">Transmembrane helix</keyword>
<dbReference type="PANTHER" id="PTHR30413:SF10">
    <property type="entry name" value="CAPSULE POLYSACCHARIDE EXPORT INNER-MEMBRANE PROTEIN CTRC"/>
    <property type="match status" value="1"/>
</dbReference>
<dbReference type="GO" id="GO:0043190">
    <property type="term" value="C:ATP-binding cassette (ABC) transporter complex"/>
    <property type="evidence" value="ECO:0007669"/>
    <property type="project" value="InterPro"/>
</dbReference>
<dbReference type="GO" id="GO:0140359">
    <property type="term" value="F:ABC-type transporter activity"/>
    <property type="evidence" value="ECO:0007669"/>
    <property type="project" value="InterPro"/>
</dbReference>
<feature type="transmembrane region" description="Helical" evidence="11">
    <location>
        <begin position="68"/>
        <end position="85"/>
    </location>
</feature>
<keyword evidence="5" id="KW-0762">Sugar transport</keyword>
<evidence type="ECO:0000256" key="10">
    <source>
        <dbReference type="ARBA" id="ARBA00023136"/>
    </source>
</evidence>
<dbReference type="Proteomes" id="UP000094291">
    <property type="component" value="Unassembled WGS sequence"/>
</dbReference>
<evidence type="ECO:0000256" key="6">
    <source>
        <dbReference type="ARBA" id="ARBA00022692"/>
    </source>
</evidence>
<comment type="caution">
    <text evidence="13">The sequence shown here is derived from an EMBL/GenBank/DDBJ whole genome shotgun (WGS) entry which is preliminary data.</text>
</comment>
<keyword evidence="14" id="KW-1185">Reference proteome</keyword>
<evidence type="ECO:0000256" key="5">
    <source>
        <dbReference type="ARBA" id="ARBA00022597"/>
    </source>
</evidence>
<dbReference type="InterPro" id="IPR047817">
    <property type="entry name" value="ABC2_TM_bact-type"/>
</dbReference>
<comment type="subcellular location">
    <subcellularLocation>
        <location evidence="11">Cell inner membrane</location>
        <topology evidence="11">Multi-pass membrane protein</topology>
    </subcellularLocation>
    <subcellularLocation>
        <location evidence="1">Cell membrane</location>
        <topology evidence="1">Multi-pass membrane protein</topology>
    </subcellularLocation>
</comment>
<evidence type="ECO:0000256" key="9">
    <source>
        <dbReference type="ARBA" id="ARBA00023047"/>
    </source>
</evidence>
<dbReference type="GO" id="GO:0015774">
    <property type="term" value="P:polysaccharide transport"/>
    <property type="evidence" value="ECO:0007669"/>
    <property type="project" value="UniProtKB-KW"/>
</dbReference>
<keyword evidence="7" id="KW-0972">Capsule biogenesis/degradation</keyword>
<keyword evidence="9" id="KW-0625">Polysaccharide transport</keyword>
<keyword evidence="6 11" id="KW-0812">Transmembrane</keyword>
<feature type="transmembrane region" description="Helical" evidence="11">
    <location>
        <begin position="180"/>
        <end position="198"/>
    </location>
</feature>
<keyword evidence="3 11" id="KW-0813">Transport</keyword>
<dbReference type="InterPro" id="IPR000412">
    <property type="entry name" value="ABC_2_transport"/>
</dbReference>
<dbReference type="PRINTS" id="PR00164">
    <property type="entry name" value="ABC2TRNSPORT"/>
</dbReference>
<reference evidence="13 14" key="1">
    <citation type="submission" date="2016-08" db="EMBL/GenBank/DDBJ databases">
        <authorList>
            <person name="Seilhamer J.J."/>
        </authorList>
    </citation>
    <scope>NUCLEOTIDE SEQUENCE [LARGE SCALE GENOMIC DNA]</scope>
    <source>
        <strain evidence="13 14">PH27A</strain>
    </source>
</reference>
<protein>
    <recommendedName>
        <fullName evidence="11">Transport permease protein</fullName>
    </recommendedName>
</protein>
<sequence length="265" mass="29412">MMRSYVWPFAQAGLLGQMTRREIQQKFKGSWLGLGWLLVTPLAMLAVYTFVFQSVFKARWPGAEGDSMTFALNLFAGLIVFNWFGDVFTRAPQLILEQTNLVKRVIFPLPILAWMVVLSSLFQALLSMGVLVTGQLIFDQQLPSELWALPLVLLMFMPWLLGLSWLLSAIGVYLQDTRHLVAMILPPILFLSPIFYPVSALPAMAQGLIIFNPLTVMIESLRAALLNGPWPTPEALLIYTASGLLVALIGAGVFARLRGGFADVL</sequence>
<dbReference type="PROSITE" id="PS51012">
    <property type="entry name" value="ABC_TM2"/>
    <property type="match status" value="1"/>
</dbReference>
<evidence type="ECO:0000313" key="13">
    <source>
        <dbReference type="EMBL" id="ODC04841.1"/>
    </source>
</evidence>
<evidence type="ECO:0000259" key="12">
    <source>
        <dbReference type="PROSITE" id="PS51012"/>
    </source>
</evidence>
<feature type="transmembrane region" description="Helical" evidence="11">
    <location>
        <begin position="236"/>
        <end position="257"/>
    </location>
</feature>
<evidence type="ECO:0000256" key="11">
    <source>
        <dbReference type="RuleBase" id="RU361157"/>
    </source>
</evidence>
<feature type="transmembrane region" description="Helical" evidence="11">
    <location>
        <begin position="105"/>
        <end position="134"/>
    </location>
</feature>
<keyword evidence="4 11" id="KW-1003">Cell membrane</keyword>
<feature type="transmembrane region" description="Helical" evidence="11">
    <location>
        <begin position="31"/>
        <end position="56"/>
    </location>
</feature>
<dbReference type="InterPro" id="IPR013525">
    <property type="entry name" value="ABC2_TM"/>
</dbReference>
<keyword evidence="10 11" id="KW-0472">Membrane</keyword>
<dbReference type="STRING" id="197479.BFW38_16195"/>
<name>A0A1E2VCY5_9GAMM</name>
<feature type="domain" description="ABC transmembrane type-2" evidence="12">
    <location>
        <begin position="32"/>
        <end position="257"/>
    </location>
</feature>
<gene>
    <name evidence="13" type="ORF">BFW38_16195</name>
</gene>
<evidence type="ECO:0000256" key="2">
    <source>
        <dbReference type="ARBA" id="ARBA00007783"/>
    </source>
</evidence>
<evidence type="ECO:0000256" key="3">
    <source>
        <dbReference type="ARBA" id="ARBA00022448"/>
    </source>
</evidence>
<dbReference type="AlphaFoldDB" id="A0A1E2VCY5"/>
<dbReference type="Pfam" id="PF01061">
    <property type="entry name" value="ABC2_membrane"/>
    <property type="match status" value="1"/>
</dbReference>
<dbReference type="EMBL" id="MDTQ01000001">
    <property type="protein sequence ID" value="ODC04841.1"/>
    <property type="molecule type" value="Genomic_DNA"/>
</dbReference>
<proteinExistence type="inferred from homology"/>
<accession>A0A1E2VCY5</accession>
<dbReference type="GO" id="GO:0015920">
    <property type="term" value="P:lipopolysaccharide transport"/>
    <property type="evidence" value="ECO:0007669"/>
    <property type="project" value="TreeGrafter"/>
</dbReference>
<feature type="transmembrane region" description="Helical" evidence="11">
    <location>
        <begin position="146"/>
        <end position="174"/>
    </location>
</feature>